<dbReference type="SUPFAM" id="SSF74653">
    <property type="entry name" value="TolA/TonB C-terminal domain"/>
    <property type="match status" value="1"/>
</dbReference>
<keyword evidence="2" id="KW-1133">Transmembrane helix</keyword>
<feature type="region of interest" description="Disordered" evidence="1">
    <location>
        <begin position="139"/>
        <end position="163"/>
    </location>
</feature>
<keyword evidence="4" id="KW-1185">Reference proteome</keyword>
<evidence type="ECO:0000256" key="1">
    <source>
        <dbReference type="SAM" id="MobiDB-lite"/>
    </source>
</evidence>
<organism evidence="3 4">
    <name type="scientific">Bergeyella cardium</name>
    <dbReference type="NCBI Taxonomy" id="1585976"/>
    <lineage>
        <taxon>Bacteria</taxon>
        <taxon>Pseudomonadati</taxon>
        <taxon>Bacteroidota</taxon>
        <taxon>Flavobacteriia</taxon>
        <taxon>Flavobacteriales</taxon>
        <taxon>Weeksellaceae</taxon>
        <taxon>Bergeyella</taxon>
    </lineage>
</organism>
<protein>
    <submittedName>
        <fullName evidence="3">Energy transducer TonB</fullName>
    </submittedName>
</protein>
<keyword evidence="2" id="KW-0472">Membrane</keyword>
<dbReference type="OrthoDB" id="1095452at2"/>
<dbReference type="Proteomes" id="UP000464318">
    <property type="component" value="Chromosome"/>
</dbReference>
<evidence type="ECO:0000256" key="2">
    <source>
        <dbReference type="SAM" id="Phobius"/>
    </source>
</evidence>
<keyword evidence="2" id="KW-0812">Transmembrane</keyword>
<gene>
    <name evidence="3" type="ORF">DBX24_09025</name>
</gene>
<feature type="region of interest" description="Disordered" evidence="1">
    <location>
        <begin position="80"/>
        <end position="127"/>
    </location>
</feature>
<dbReference type="EMBL" id="CP029149">
    <property type="protein sequence ID" value="QHN66016.1"/>
    <property type="molecule type" value="Genomic_DNA"/>
</dbReference>
<dbReference type="Gene3D" id="3.30.1150.10">
    <property type="match status" value="1"/>
</dbReference>
<dbReference type="Pfam" id="PF03544">
    <property type="entry name" value="TonB_C"/>
    <property type="match status" value="1"/>
</dbReference>
<dbReference type="KEGG" id="bcad:DBX24_09025"/>
<dbReference type="GO" id="GO:0055085">
    <property type="term" value="P:transmembrane transport"/>
    <property type="evidence" value="ECO:0007669"/>
    <property type="project" value="InterPro"/>
</dbReference>
<evidence type="ECO:0000313" key="4">
    <source>
        <dbReference type="Proteomes" id="UP000464318"/>
    </source>
</evidence>
<name>A0A6P1QVI1_9FLAO</name>
<feature type="compositionally biased region" description="Basic and acidic residues" evidence="1">
    <location>
        <begin position="80"/>
        <end position="91"/>
    </location>
</feature>
<reference evidence="3 4" key="1">
    <citation type="submission" date="2018-04" db="EMBL/GenBank/DDBJ databases">
        <title>Characteristic and Complete Genome Sequencing of A Novel Member of Infective Endocarditis Causative Bacteria: Bergeyella cardium QL-PH.</title>
        <authorList>
            <person name="Pan H."/>
            <person name="Sun E."/>
            <person name="Zhang Y."/>
        </authorList>
    </citation>
    <scope>NUCLEOTIDE SEQUENCE [LARGE SCALE GENOMIC DNA]</scope>
    <source>
        <strain evidence="3 4">HPQL</strain>
    </source>
</reference>
<evidence type="ECO:0000313" key="3">
    <source>
        <dbReference type="EMBL" id="QHN66016.1"/>
    </source>
</evidence>
<dbReference type="RefSeq" id="WP_160224642.1">
    <property type="nucleotide sequence ID" value="NZ_CP029149.1"/>
</dbReference>
<dbReference type="InterPro" id="IPR037682">
    <property type="entry name" value="TonB_C"/>
</dbReference>
<feature type="transmembrane region" description="Helical" evidence="2">
    <location>
        <begin position="40"/>
        <end position="61"/>
    </location>
</feature>
<sequence>MKNLFKKEEFLLDEVIFQGRNKEYGAYDLRYQSDKMLTKAMFIGVAFFGSVSIIPLVTSLFKEEPKATVEVVARPMDIENIEKKEDEKPLPEKSITPPKPQKVNTVDSRVPDPKRNATNESSVPTNEESLNAIRGLETIQGKSPDIRLNPSSNETNNSGNTGEVKFEKPVIIDDSPKTKVDVSADFIGGIDAFRNKVMSSFDISEFEESNEKLSTEITFVVEKDGSISNIKASGKDDAFNKETIRAIKSIKGKWTPAKIDGQPVRSYFRFPVSVVFN</sequence>
<proteinExistence type="predicted"/>
<accession>A0A6P1QVI1</accession>
<dbReference type="AlphaFoldDB" id="A0A6P1QVI1"/>
<feature type="compositionally biased region" description="Polar residues" evidence="1">
    <location>
        <begin position="118"/>
        <end position="127"/>
    </location>
</feature>
<feature type="compositionally biased region" description="Low complexity" evidence="1">
    <location>
        <begin position="151"/>
        <end position="163"/>
    </location>
</feature>